<feature type="binding site" evidence="5">
    <location>
        <position position="194"/>
    </location>
    <ligand>
        <name>NAD(+)</name>
        <dbReference type="ChEBI" id="CHEBI:57540"/>
    </ligand>
</feature>
<dbReference type="InterPro" id="IPR006095">
    <property type="entry name" value="Glu/Leu/Phe/Val/Trp_DH"/>
</dbReference>
<dbReference type="InterPro" id="IPR033922">
    <property type="entry name" value="NAD_bind_Glu_DH"/>
</dbReference>
<comment type="similarity">
    <text evidence="1 3 7">Belongs to the Glu/Leu/Phe/Val dehydrogenases family.</text>
</comment>
<dbReference type="AlphaFoldDB" id="A1APQ5"/>
<dbReference type="SUPFAM" id="SSF53223">
    <property type="entry name" value="Aminoacid dehydrogenase-like, N-terminal domain"/>
    <property type="match status" value="1"/>
</dbReference>
<feature type="active site" description="Proton donor" evidence="4">
    <location>
        <position position="110"/>
    </location>
</feature>
<feature type="binding site" evidence="5">
    <location>
        <position position="225"/>
    </location>
    <ligand>
        <name>NAD(+)</name>
        <dbReference type="ChEBI" id="CHEBI:57540"/>
    </ligand>
</feature>
<evidence type="ECO:0000256" key="3">
    <source>
        <dbReference type="PIRNR" id="PIRNR000185"/>
    </source>
</evidence>
<evidence type="ECO:0000256" key="4">
    <source>
        <dbReference type="PIRSR" id="PIRSR000185-1"/>
    </source>
</evidence>
<feature type="binding site" evidence="5">
    <location>
        <position position="353"/>
    </location>
    <ligand>
        <name>substrate</name>
    </ligand>
</feature>
<dbReference type="FunFam" id="3.40.50.10860:FF:000003">
    <property type="entry name" value="Glutamate dehydrogenase"/>
    <property type="match status" value="1"/>
</dbReference>
<dbReference type="SMART" id="SM00839">
    <property type="entry name" value="ELFV_dehydrog"/>
    <property type="match status" value="1"/>
</dbReference>
<dbReference type="OrthoDB" id="9803297at2"/>
<dbReference type="PANTHER" id="PTHR11606">
    <property type="entry name" value="GLUTAMATE DEHYDROGENASE"/>
    <property type="match status" value="1"/>
</dbReference>
<dbReference type="Pfam" id="PF02812">
    <property type="entry name" value="ELFV_dehydrog_N"/>
    <property type="match status" value="1"/>
</dbReference>
<dbReference type="InterPro" id="IPR033524">
    <property type="entry name" value="Glu/Leu/Phe/Val_DH_AS"/>
</dbReference>
<dbReference type="InterPro" id="IPR014362">
    <property type="entry name" value="Glu_DH"/>
</dbReference>
<protein>
    <recommendedName>
        <fullName evidence="3">Glutamate dehydrogenase</fullName>
    </recommendedName>
</protein>
<keyword evidence="2 3" id="KW-0560">Oxidoreductase</keyword>
<gene>
    <name evidence="9" type="ordered locus">Ppro_1713</name>
</gene>
<dbReference type="eggNOG" id="COG0334">
    <property type="taxonomic scope" value="Bacteria"/>
</dbReference>
<dbReference type="PIRSF" id="PIRSF000185">
    <property type="entry name" value="Glu_DH"/>
    <property type="match status" value="1"/>
</dbReference>
<keyword evidence="10" id="KW-1185">Reference proteome</keyword>
<dbReference type="InterPro" id="IPR036291">
    <property type="entry name" value="NAD(P)-bd_dom_sf"/>
</dbReference>
<evidence type="ECO:0000256" key="1">
    <source>
        <dbReference type="ARBA" id="ARBA00006382"/>
    </source>
</evidence>
<evidence type="ECO:0000256" key="6">
    <source>
        <dbReference type="PIRSR" id="PIRSR000185-3"/>
    </source>
</evidence>
<dbReference type="InterPro" id="IPR046346">
    <property type="entry name" value="Aminoacid_DH-like_N_sf"/>
</dbReference>
<feature type="site" description="Important for catalysis" evidence="6">
    <location>
        <position position="150"/>
    </location>
</feature>
<dbReference type="KEGG" id="ppd:Ppro_1713"/>
<organism evidence="9 10">
    <name type="scientific">Pelobacter propionicus (strain DSM 2379 / NBRC 103807 / OttBd1)</name>
    <dbReference type="NCBI Taxonomy" id="338966"/>
    <lineage>
        <taxon>Bacteria</taxon>
        <taxon>Pseudomonadati</taxon>
        <taxon>Thermodesulfobacteriota</taxon>
        <taxon>Desulfuromonadia</taxon>
        <taxon>Desulfuromonadales</taxon>
        <taxon>Desulfuromonadaceae</taxon>
        <taxon>Pelobacter</taxon>
    </lineage>
</organism>
<keyword evidence="5" id="KW-0520">NAD</keyword>
<reference evidence="9 10" key="1">
    <citation type="submission" date="2006-10" db="EMBL/GenBank/DDBJ databases">
        <title>Complete sequence of chromosome of Pelobacter propionicus DSM 2379.</title>
        <authorList>
            <consortium name="US DOE Joint Genome Institute"/>
            <person name="Copeland A."/>
            <person name="Lucas S."/>
            <person name="Lapidus A."/>
            <person name="Barry K."/>
            <person name="Detter J.C."/>
            <person name="Glavina del Rio T."/>
            <person name="Hammon N."/>
            <person name="Israni S."/>
            <person name="Dalin E."/>
            <person name="Tice H."/>
            <person name="Pitluck S."/>
            <person name="Saunders E."/>
            <person name="Brettin T."/>
            <person name="Bruce D."/>
            <person name="Han C."/>
            <person name="Tapia R."/>
            <person name="Schmutz J."/>
            <person name="Larimer F."/>
            <person name="Land M."/>
            <person name="Hauser L."/>
            <person name="Kyrpides N."/>
            <person name="Kim E."/>
            <person name="Lovley D."/>
            <person name="Richardson P."/>
        </authorList>
    </citation>
    <scope>NUCLEOTIDE SEQUENCE [LARGE SCALE GENOMIC DNA]</scope>
    <source>
        <strain evidence="10">DSM 2379 / NBRC 103807 / OttBd1</strain>
    </source>
</reference>
<dbReference type="InterPro" id="IPR006097">
    <property type="entry name" value="Glu/Leu/Phe/Val/Trp_DH_dimer"/>
</dbReference>
<dbReference type="RefSeq" id="WP_011735602.1">
    <property type="nucleotide sequence ID" value="NC_008609.1"/>
</dbReference>
<dbReference type="STRING" id="338966.Ppro_1713"/>
<evidence type="ECO:0000256" key="5">
    <source>
        <dbReference type="PIRSR" id="PIRSR000185-2"/>
    </source>
</evidence>
<dbReference type="SUPFAM" id="SSF51735">
    <property type="entry name" value="NAD(P)-binding Rossmann-fold domains"/>
    <property type="match status" value="1"/>
</dbReference>
<evidence type="ECO:0000259" key="8">
    <source>
        <dbReference type="SMART" id="SM00839"/>
    </source>
</evidence>
<dbReference type="EMBL" id="CP000482">
    <property type="protein sequence ID" value="ABK99325.1"/>
    <property type="molecule type" value="Genomic_DNA"/>
</dbReference>
<dbReference type="PANTHER" id="PTHR11606:SF13">
    <property type="entry name" value="GLUTAMATE DEHYDROGENASE 1, MITOCHONDRIAL"/>
    <property type="match status" value="1"/>
</dbReference>
<evidence type="ECO:0000313" key="10">
    <source>
        <dbReference type="Proteomes" id="UP000006732"/>
    </source>
</evidence>
<evidence type="ECO:0000256" key="7">
    <source>
        <dbReference type="RuleBase" id="RU004417"/>
    </source>
</evidence>
<evidence type="ECO:0000313" key="9">
    <source>
        <dbReference type="EMBL" id="ABK99325.1"/>
    </source>
</evidence>
<dbReference type="GO" id="GO:0006538">
    <property type="term" value="P:L-glutamate catabolic process"/>
    <property type="evidence" value="ECO:0007669"/>
    <property type="project" value="TreeGrafter"/>
</dbReference>
<name>A1APQ5_PELPD</name>
<feature type="binding site" evidence="5">
    <location>
        <position position="74"/>
    </location>
    <ligand>
        <name>substrate</name>
    </ligand>
</feature>
<dbReference type="CDD" id="cd01076">
    <property type="entry name" value="NAD_bind_1_Glu_DH"/>
    <property type="match status" value="1"/>
</dbReference>
<accession>A1APQ5</accession>
<dbReference type="InterPro" id="IPR006096">
    <property type="entry name" value="Glu/Leu/Phe/Val/Trp_DH_C"/>
</dbReference>
<sequence length="420" mass="45483">MHSDEATRLNPLEMVHTQLDKAARHLKADLNLVEKLKYAERALLVSVPVVMDDGQLKVFRGFRVQYNTVRGPAKGGIRYHPNVGLDEITALAAWMTWKCAVMNIPFGGAKGGVQCNPKQMNAGEIERLTRRFTAEILSFIGPDRDIPAPDVNTNSQIMAWMMDTYSMQMGHSVPGVVTGKPIEIGGSEGRSEATGLGVVYTIFEAARKLGMDLGGATAAIQGFGNVGASAAKHLCRAGVKITAVSTSKGGVYCDRGIDISALQDYYREHASLAGFQGLDVITNEELLSVDCDILIPAAMENAIHKDNAAKVRARILAEGANGPVSPAADEILNDRGVFIIPDILANAGGVTVSYFEWVQDLQNYFWNEDEINEKLRMLMVSAFNKVTAIAEDSGVDNRTAAQMLGIGRVIEATRLRGLYP</sequence>
<proteinExistence type="inferred from homology"/>
<dbReference type="GO" id="GO:0004352">
    <property type="term" value="F:glutamate dehydrogenase (NAD+) activity"/>
    <property type="evidence" value="ECO:0007669"/>
    <property type="project" value="TreeGrafter"/>
</dbReference>
<dbReference type="Gene3D" id="3.40.50.10860">
    <property type="entry name" value="Leucine Dehydrogenase, chain A, domain 1"/>
    <property type="match status" value="1"/>
</dbReference>
<dbReference type="Pfam" id="PF00208">
    <property type="entry name" value="ELFV_dehydrog"/>
    <property type="match status" value="1"/>
</dbReference>
<dbReference type="GO" id="GO:0000166">
    <property type="term" value="F:nucleotide binding"/>
    <property type="evidence" value="ECO:0007669"/>
    <property type="project" value="UniProtKB-KW"/>
</dbReference>
<dbReference type="HOGENOM" id="CLU_025763_1_2_7"/>
<dbReference type="Proteomes" id="UP000006732">
    <property type="component" value="Chromosome"/>
</dbReference>
<feature type="domain" description="Glutamate/phenylalanine/leucine/valine/L-tryptophan dehydrogenase C-terminal" evidence="8">
    <location>
        <begin position="187"/>
        <end position="417"/>
    </location>
</feature>
<dbReference type="PRINTS" id="PR00082">
    <property type="entry name" value="GLFDHDRGNASE"/>
</dbReference>
<feature type="binding site" evidence="5">
    <location>
        <position position="98"/>
    </location>
    <ligand>
        <name>substrate</name>
    </ligand>
</feature>
<dbReference type="Gene3D" id="3.40.50.720">
    <property type="entry name" value="NAD(P)-binding Rossmann-like Domain"/>
    <property type="match status" value="1"/>
</dbReference>
<keyword evidence="5" id="KW-0547">Nucleotide-binding</keyword>
<evidence type="ECO:0000256" key="2">
    <source>
        <dbReference type="ARBA" id="ARBA00023002"/>
    </source>
</evidence>
<dbReference type="PROSITE" id="PS00074">
    <property type="entry name" value="GLFV_DEHYDROGENASE"/>
    <property type="match status" value="1"/>
</dbReference>